<proteinExistence type="predicted"/>
<evidence type="ECO:0000256" key="1">
    <source>
        <dbReference type="SAM" id="Phobius"/>
    </source>
</evidence>
<keyword evidence="1" id="KW-0812">Transmembrane</keyword>
<dbReference type="RefSeq" id="XP_037219736.1">
    <property type="nucleotide sequence ID" value="XM_037364092.1"/>
</dbReference>
<dbReference type="SUPFAM" id="SSF53474">
    <property type="entry name" value="alpha/beta-Hydrolases"/>
    <property type="match status" value="1"/>
</dbReference>
<dbReference type="Proteomes" id="UP000636479">
    <property type="component" value="Unassembled WGS sequence"/>
</dbReference>
<reference evidence="2" key="1">
    <citation type="submission" date="2020-05" db="EMBL/GenBank/DDBJ databases">
        <title>Mycena genomes resolve the evolution of fungal bioluminescence.</title>
        <authorList>
            <person name="Tsai I.J."/>
        </authorList>
    </citation>
    <scope>NUCLEOTIDE SEQUENCE</scope>
    <source>
        <strain evidence="2">171206Taipei</strain>
    </source>
</reference>
<dbReference type="EMBL" id="JACAZF010000006">
    <property type="protein sequence ID" value="KAF7301736.1"/>
    <property type="molecule type" value="Genomic_DNA"/>
</dbReference>
<dbReference type="InterPro" id="IPR029058">
    <property type="entry name" value="AB_hydrolase_fold"/>
</dbReference>
<name>A0A8H6SN72_9AGAR</name>
<sequence length="513" mass="59089">MALTIDEEPDVPKPTERSYYIVALFLLPFQLVSAISWACLAYSLVWGNVWSWKFALAACEAIFSVYHWHLSRLASQPWRHGTGSLAQLQLSYNRVLQCGLANLPEDGSESHRPASPTYPITQLEWDDPRAVDFRHTLRTWFNRVPFSAIRRFEVRQWLYWSIFAKDLPETMPPGHQAIIDDSLRRLEMRVGGKIPEGSNPNAPPMRVTLDEVQISTRPLFLYALIFAVNWCLQKYYGIRYGLKYGSYQDLEYLLYIPNGWDINTGPQPTIFFHGLGLGLLQYHPLLMDLRHHFKDRPLLFPLQPHISQNIFHSKFLDPPSRRDLADLFAGLLHQLGWVDLSSTDEDLSRDASRSRTVTVLSHSNGSYMHTWCVKAYPELISRSCFVDPVSLCLWEGDLPHNFLYQPPTHGVGLIVRYFVGRELGTAAQLYRNFDWSSNELWFEDIPNAQDPTKTFFLLGGNDAIVNSPRVRKYLSSHGVHKGLWYDEMAQHGDALLRGTKGHAMVLDWLKHNY</sequence>
<protein>
    <recommendedName>
        <fullName evidence="4">Alpha/beta-hydrolase</fullName>
    </recommendedName>
</protein>
<comment type="caution">
    <text evidence="2">The sequence shown here is derived from an EMBL/GenBank/DDBJ whole genome shotgun (WGS) entry which is preliminary data.</text>
</comment>
<gene>
    <name evidence="2" type="ORF">MIND_00739200</name>
</gene>
<dbReference type="PANTHER" id="PTHR37471:SF1">
    <property type="entry name" value="AB HYDROLASE-1 DOMAIN-CONTAINING PROTEIN"/>
    <property type="match status" value="1"/>
</dbReference>
<dbReference type="Gene3D" id="3.40.50.1820">
    <property type="entry name" value="alpha/beta hydrolase"/>
    <property type="match status" value="1"/>
</dbReference>
<accession>A0A8H6SN72</accession>
<keyword evidence="1" id="KW-1133">Transmembrane helix</keyword>
<evidence type="ECO:0000313" key="3">
    <source>
        <dbReference type="Proteomes" id="UP000636479"/>
    </source>
</evidence>
<feature type="transmembrane region" description="Helical" evidence="1">
    <location>
        <begin position="20"/>
        <end position="44"/>
    </location>
</feature>
<organism evidence="2 3">
    <name type="scientific">Mycena indigotica</name>
    <dbReference type="NCBI Taxonomy" id="2126181"/>
    <lineage>
        <taxon>Eukaryota</taxon>
        <taxon>Fungi</taxon>
        <taxon>Dikarya</taxon>
        <taxon>Basidiomycota</taxon>
        <taxon>Agaricomycotina</taxon>
        <taxon>Agaricomycetes</taxon>
        <taxon>Agaricomycetidae</taxon>
        <taxon>Agaricales</taxon>
        <taxon>Marasmiineae</taxon>
        <taxon>Mycenaceae</taxon>
        <taxon>Mycena</taxon>
    </lineage>
</organism>
<keyword evidence="3" id="KW-1185">Reference proteome</keyword>
<dbReference type="PANTHER" id="PTHR37471">
    <property type="entry name" value="UNNAMED PRODUCT"/>
    <property type="match status" value="1"/>
</dbReference>
<dbReference type="GeneID" id="59346608"/>
<evidence type="ECO:0008006" key="4">
    <source>
        <dbReference type="Google" id="ProtNLM"/>
    </source>
</evidence>
<dbReference type="OrthoDB" id="6431331at2759"/>
<feature type="transmembrane region" description="Helical" evidence="1">
    <location>
        <begin position="50"/>
        <end position="70"/>
    </location>
</feature>
<keyword evidence="1" id="KW-0472">Membrane</keyword>
<dbReference type="AlphaFoldDB" id="A0A8H6SN72"/>
<evidence type="ECO:0000313" key="2">
    <source>
        <dbReference type="EMBL" id="KAF7301736.1"/>
    </source>
</evidence>